<dbReference type="EMBL" id="CAJVCH010359645">
    <property type="protein sequence ID" value="CAG7816053.1"/>
    <property type="molecule type" value="Genomic_DNA"/>
</dbReference>
<sequence length="109" mass="12738">MIVNFDPQQTRMIKYSRRDNSNVIKDNPKTTNSLESSELHILTNLQESSDSDRLLPAQDSLWQFADFSKTIDTLMSEFRNKVLEKNKNQNSIQRTQSSFLYYSLIAQET</sequence>
<reference evidence="1" key="1">
    <citation type="submission" date="2021-06" db="EMBL/GenBank/DDBJ databases">
        <authorList>
            <person name="Hodson N. C."/>
            <person name="Mongue J. A."/>
            <person name="Jaron S. K."/>
        </authorList>
    </citation>
    <scope>NUCLEOTIDE SEQUENCE</scope>
</reference>
<keyword evidence="2" id="KW-1185">Reference proteome</keyword>
<protein>
    <submittedName>
        <fullName evidence="1">Uncharacterized protein</fullName>
    </submittedName>
</protein>
<proteinExistence type="predicted"/>
<evidence type="ECO:0000313" key="1">
    <source>
        <dbReference type="EMBL" id="CAG7816053.1"/>
    </source>
</evidence>
<dbReference type="Proteomes" id="UP000708208">
    <property type="component" value="Unassembled WGS sequence"/>
</dbReference>
<evidence type="ECO:0000313" key="2">
    <source>
        <dbReference type="Proteomes" id="UP000708208"/>
    </source>
</evidence>
<name>A0A8J2KFY6_9HEXA</name>
<organism evidence="1 2">
    <name type="scientific">Allacma fusca</name>
    <dbReference type="NCBI Taxonomy" id="39272"/>
    <lineage>
        <taxon>Eukaryota</taxon>
        <taxon>Metazoa</taxon>
        <taxon>Ecdysozoa</taxon>
        <taxon>Arthropoda</taxon>
        <taxon>Hexapoda</taxon>
        <taxon>Collembola</taxon>
        <taxon>Symphypleona</taxon>
        <taxon>Sminthuridae</taxon>
        <taxon>Allacma</taxon>
    </lineage>
</organism>
<comment type="caution">
    <text evidence="1">The sequence shown here is derived from an EMBL/GenBank/DDBJ whole genome shotgun (WGS) entry which is preliminary data.</text>
</comment>
<dbReference type="AlphaFoldDB" id="A0A8J2KFY6"/>
<gene>
    <name evidence="1" type="ORF">AFUS01_LOCUS26690</name>
</gene>
<accession>A0A8J2KFY6</accession>